<evidence type="ECO:0000313" key="2">
    <source>
        <dbReference type="EMBL" id="VWC97805.1"/>
    </source>
</evidence>
<evidence type="ECO:0000313" key="3">
    <source>
        <dbReference type="Proteomes" id="UP000494260"/>
    </source>
</evidence>
<proteinExistence type="predicted"/>
<dbReference type="EMBL" id="CABVQH010000015">
    <property type="protein sequence ID" value="VWC97805.1"/>
    <property type="molecule type" value="Genomic_DNA"/>
</dbReference>
<name>A0A6P2W910_BURL3</name>
<accession>A0A6P2W910</accession>
<gene>
    <name evidence="2" type="ORF">BLA18109_04359</name>
</gene>
<sequence length="79" mass="8427">MAPSNGNVLAVQFVNVSEFQPGTQANTVTVAGPASGSLTSQDITSYPMTNSVAKFVSAGGNRNDHRGGRKQWRIQYLDQ</sequence>
<dbReference type="AlphaFoldDB" id="A0A6P2W910"/>
<feature type="region of interest" description="Disordered" evidence="1">
    <location>
        <begin position="58"/>
        <end position="79"/>
    </location>
</feature>
<protein>
    <submittedName>
        <fullName evidence="2">Uncharacterized protein</fullName>
    </submittedName>
</protein>
<dbReference type="Proteomes" id="UP000494260">
    <property type="component" value="Unassembled WGS sequence"/>
</dbReference>
<evidence type="ECO:0000256" key="1">
    <source>
        <dbReference type="SAM" id="MobiDB-lite"/>
    </source>
</evidence>
<reference evidence="2 3" key="1">
    <citation type="submission" date="2019-09" db="EMBL/GenBank/DDBJ databases">
        <authorList>
            <person name="Depoorter E."/>
        </authorList>
    </citation>
    <scope>NUCLEOTIDE SEQUENCE [LARGE SCALE GENOMIC DNA]</scope>
    <source>
        <strain evidence="2">R-18109</strain>
    </source>
</reference>
<organism evidence="2 3">
    <name type="scientific">Burkholderia lata (strain ATCC 17760 / DSM 23089 / LMG 22485 / NCIMB 9086 / R18194 / 383)</name>
    <dbReference type="NCBI Taxonomy" id="482957"/>
    <lineage>
        <taxon>Bacteria</taxon>
        <taxon>Pseudomonadati</taxon>
        <taxon>Pseudomonadota</taxon>
        <taxon>Betaproteobacteria</taxon>
        <taxon>Burkholderiales</taxon>
        <taxon>Burkholderiaceae</taxon>
        <taxon>Burkholderia</taxon>
        <taxon>Burkholderia cepacia complex</taxon>
    </lineage>
</organism>